<protein>
    <submittedName>
        <fullName evidence="5">Uncharacterized protein</fullName>
    </submittedName>
</protein>
<dbReference type="Gene3D" id="3.20.20.140">
    <property type="entry name" value="Metal-dependent hydrolases"/>
    <property type="match status" value="1"/>
</dbReference>
<feature type="compositionally biased region" description="Polar residues" evidence="4">
    <location>
        <begin position="82"/>
        <end position="94"/>
    </location>
</feature>
<dbReference type="OMA" id="YCFTVFD"/>
<sequence>MQQFFKQHVQSSILQQQQQSPSRQLDPQSNAVEGSPARLLEALRRIPKTDLHCHLNGSITSSLLAHMERLLLQAHRRAHTGGASNSAKDLTSPTAEEAEEGHTLFFNTQEKRMRNVLASPTSEDAASALPGASPSHSSPKDRMNYCFTVFDAIYKIMTSLAFTRLAVQDMLLCSAAESILVMEIRTSLRNGLVHTFRHSDAATEAAESADTTVSKQMYVDTIIETVEHVLSGGLVDLESGELLSMEASAAILAHPQCAVDEELGERTDQDVTAAGAVARWWRAYDRVYSSLFTAESLPEPSPSPPAPPVVRGSTDPHSHRLLLTNVAHPNLVYRTHIRLLLSINRAAAEDAAWEVARLTTRTQQRQIRQFHTWCCSAEATNPERVLRKLRQTCWVTGVDLSGNCYKGHYATFNAALAAARSGSAPAAKRDAASLAAAADVIATTASVTLHGGEKQDIEELSAMVAFSPERWGHLVFTDDDNLSRILAAQQGIELCLTSNLLTSGHADVAEHHLGHLLELWDSMPQSRRAAADEDGSLSPFAKCFEATEAARLAARAVLAERHSGEGPAFGFANTFQSGKRATESDTDSSCYVLPNISFHTDDRGVFGTTLSNELLLASQHPAVQRLCHRLTGVEAISVTAFAEFFWLFERLSLTQVFSLPLPVQLLGALRLMDGQEASSEAHWSAASLASALNSVLAQKDWRDWATFVQVCAAVSRKETATGLASQLSCWEYMWLGREFDRYYP</sequence>
<feature type="region of interest" description="Disordered" evidence="4">
    <location>
        <begin position="295"/>
        <end position="315"/>
    </location>
</feature>
<dbReference type="PANTHER" id="PTHR11409:SF42">
    <property type="entry name" value="ADENOSINE DEAMINASE-LIKE PROTEIN"/>
    <property type="match status" value="1"/>
</dbReference>
<organism evidence="5 6">
    <name type="scientific">Leptomonas seymouri</name>
    <dbReference type="NCBI Taxonomy" id="5684"/>
    <lineage>
        <taxon>Eukaryota</taxon>
        <taxon>Discoba</taxon>
        <taxon>Euglenozoa</taxon>
        <taxon>Kinetoplastea</taxon>
        <taxon>Metakinetoplastina</taxon>
        <taxon>Trypanosomatida</taxon>
        <taxon>Trypanosomatidae</taxon>
        <taxon>Leishmaniinae</taxon>
        <taxon>Leptomonas</taxon>
    </lineage>
</organism>
<evidence type="ECO:0000256" key="2">
    <source>
        <dbReference type="ARBA" id="ARBA00022833"/>
    </source>
</evidence>
<keyword evidence="6" id="KW-1185">Reference proteome</keyword>
<evidence type="ECO:0000256" key="4">
    <source>
        <dbReference type="SAM" id="MobiDB-lite"/>
    </source>
</evidence>
<feature type="region of interest" description="Disordered" evidence="4">
    <location>
        <begin position="118"/>
        <end position="139"/>
    </location>
</feature>
<dbReference type="EMBL" id="LJSK01000080">
    <property type="protein sequence ID" value="KPI87596.1"/>
    <property type="molecule type" value="Genomic_DNA"/>
</dbReference>
<keyword evidence="3" id="KW-0546">Nucleotide metabolism</keyword>
<dbReference type="SUPFAM" id="SSF51556">
    <property type="entry name" value="Metallo-dependent hydrolases"/>
    <property type="match status" value="1"/>
</dbReference>
<feature type="compositionally biased region" description="Low complexity" evidence="4">
    <location>
        <begin position="10"/>
        <end position="29"/>
    </location>
</feature>
<feature type="region of interest" description="Disordered" evidence="4">
    <location>
        <begin position="77"/>
        <end position="99"/>
    </location>
</feature>
<dbReference type="AlphaFoldDB" id="A0A0N0P6F9"/>
<comment type="caution">
    <text evidence="5">The sequence shown here is derived from an EMBL/GenBank/DDBJ whole genome shotgun (WGS) entry which is preliminary data.</text>
</comment>
<keyword evidence="2" id="KW-0862">Zinc</keyword>
<evidence type="ECO:0000313" key="5">
    <source>
        <dbReference type="EMBL" id="KPI87596.1"/>
    </source>
</evidence>
<dbReference type="InterPro" id="IPR006330">
    <property type="entry name" value="Ado/ade_deaminase"/>
</dbReference>
<dbReference type="InterPro" id="IPR032466">
    <property type="entry name" value="Metal_Hydrolase"/>
</dbReference>
<name>A0A0N0P6F9_LEPSE</name>
<evidence type="ECO:0000256" key="3">
    <source>
        <dbReference type="ARBA" id="ARBA00023080"/>
    </source>
</evidence>
<feature type="compositionally biased region" description="Pro residues" evidence="4">
    <location>
        <begin position="299"/>
        <end position="308"/>
    </location>
</feature>
<reference evidence="5 6" key="1">
    <citation type="journal article" date="2015" name="PLoS Pathog.">
        <title>Leptomonas seymouri: Adaptations to the Dixenous Life Cycle Analyzed by Genome Sequencing, Transcriptome Profiling and Co-infection with Leishmania donovani.</title>
        <authorList>
            <person name="Kraeva N."/>
            <person name="Butenko A."/>
            <person name="Hlavacova J."/>
            <person name="Kostygov A."/>
            <person name="Myskova J."/>
            <person name="Grybchuk D."/>
            <person name="Lestinova T."/>
            <person name="Votypka J."/>
            <person name="Volf P."/>
            <person name="Opperdoes F."/>
            <person name="Flegontov P."/>
            <person name="Lukes J."/>
            <person name="Yurchenko V."/>
        </authorList>
    </citation>
    <scope>NUCLEOTIDE SEQUENCE [LARGE SCALE GENOMIC DNA]</scope>
    <source>
        <strain evidence="5 6">ATCC 30220</strain>
    </source>
</reference>
<evidence type="ECO:0000256" key="1">
    <source>
        <dbReference type="ARBA" id="ARBA00006676"/>
    </source>
</evidence>
<dbReference type="VEuPathDB" id="TriTrypDB:Lsey_0080_0030"/>
<dbReference type="PANTHER" id="PTHR11409">
    <property type="entry name" value="ADENOSINE DEAMINASE"/>
    <property type="match status" value="1"/>
</dbReference>
<gene>
    <name evidence="5" type="ORF">ABL78_3305</name>
</gene>
<dbReference type="GO" id="GO:0006154">
    <property type="term" value="P:adenosine catabolic process"/>
    <property type="evidence" value="ECO:0007669"/>
    <property type="project" value="TreeGrafter"/>
</dbReference>
<dbReference type="OrthoDB" id="272271at2759"/>
<proteinExistence type="inferred from homology"/>
<dbReference type="GO" id="GO:0009117">
    <property type="term" value="P:nucleotide metabolic process"/>
    <property type="evidence" value="ECO:0007669"/>
    <property type="project" value="UniProtKB-KW"/>
</dbReference>
<feature type="region of interest" description="Disordered" evidence="4">
    <location>
        <begin position="6"/>
        <end position="34"/>
    </location>
</feature>
<dbReference type="GO" id="GO:0004000">
    <property type="term" value="F:adenosine deaminase activity"/>
    <property type="evidence" value="ECO:0007669"/>
    <property type="project" value="TreeGrafter"/>
</dbReference>
<evidence type="ECO:0000313" key="6">
    <source>
        <dbReference type="Proteomes" id="UP000038009"/>
    </source>
</evidence>
<accession>A0A0N0P6F9</accession>
<comment type="similarity">
    <text evidence="1">Belongs to the metallo-dependent hydrolases superfamily. Adenosine and AMP deaminases family.</text>
</comment>
<dbReference type="GO" id="GO:0046103">
    <property type="term" value="P:inosine biosynthetic process"/>
    <property type="evidence" value="ECO:0007669"/>
    <property type="project" value="TreeGrafter"/>
</dbReference>
<dbReference type="Proteomes" id="UP000038009">
    <property type="component" value="Unassembled WGS sequence"/>
</dbReference>